<keyword evidence="1" id="KW-0732">Signal</keyword>
<evidence type="ECO:0000256" key="1">
    <source>
        <dbReference type="SAM" id="SignalP"/>
    </source>
</evidence>
<evidence type="ECO:0000313" key="5">
    <source>
        <dbReference type="Proteomes" id="UP000285305"/>
    </source>
</evidence>
<dbReference type="Proteomes" id="UP000284777">
    <property type="component" value="Unassembled WGS sequence"/>
</dbReference>
<evidence type="ECO:0000313" key="4">
    <source>
        <dbReference type="Proteomes" id="UP000284777"/>
    </source>
</evidence>
<sequence length="493" mass="52247">MKKVKFKGVTWMRPASVLFLLLISVGCSHNGNGTAGDVNTAGQVELCISAGGGAVSTRTAFNEGTPVEILAYARRQDAPGTEAFAGPALIYVAEGMATGLGEEETALSGVTVARVNGKVVADGRLLVEAGYIYDVVVLANTSSQEGLELGNGTKGTSFGVLNGMFISGVTHGQDILAGRASGVVTEQTGGVRKVKVTFEGDGSDGEPDRNGNLPHLGAAVKVEARLQQEVFDMLLKGNKRQVCLGIDGIVFNYCLPSSANLPLVGGSAPRKVAYVVQTGGYNTSYAVRTVQTEAVEVNAPYDENKPDKNVARSGDGYVLPCPLKSVSEGHNTMDITFNLLIDGGGVALNARNVQLPAFNPGYRYTFVVEFGIDPDTEEGRIDLLLGIDRWDTASWTAVEGGYDTGNRVLVSVGGWNSIAYRIVEGAYGTENRLLIEVDGFDTTSWGSTEGKYEDFDNDGGTYVTLDNFTGVKWQTEEGRYPADVTRQVSGTDI</sequence>
<feature type="chain" id="PRO_5036349797" description="Fimbrillin family protein" evidence="1">
    <location>
        <begin position="31"/>
        <end position="493"/>
    </location>
</feature>
<name>A0A413ZVC8_BACSE</name>
<comment type="caution">
    <text evidence="3">The sequence shown here is derived from an EMBL/GenBank/DDBJ whole genome shotgun (WGS) entry which is preliminary data.</text>
</comment>
<evidence type="ECO:0008006" key="6">
    <source>
        <dbReference type="Google" id="ProtNLM"/>
    </source>
</evidence>
<evidence type="ECO:0000313" key="3">
    <source>
        <dbReference type="EMBL" id="RHC33227.1"/>
    </source>
</evidence>
<accession>A0A413ZVC8</accession>
<dbReference type="RefSeq" id="WP_117666872.1">
    <property type="nucleotide sequence ID" value="NZ_JABFHV010000006.1"/>
</dbReference>
<feature type="signal peptide" evidence="1">
    <location>
        <begin position="1"/>
        <end position="30"/>
    </location>
</feature>
<reference evidence="4 5" key="1">
    <citation type="submission" date="2018-08" db="EMBL/GenBank/DDBJ databases">
        <title>A genome reference for cultivated species of the human gut microbiota.</title>
        <authorList>
            <person name="Zou Y."/>
            <person name="Xue W."/>
            <person name="Luo G."/>
        </authorList>
    </citation>
    <scope>NUCLEOTIDE SEQUENCE [LARGE SCALE GENOMIC DNA]</scope>
    <source>
        <strain evidence="2 4">AF05-4</strain>
        <strain evidence="3 5">AM36-9BH</strain>
    </source>
</reference>
<dbReference type="AlphaFoldDB" id="A0A413ZVC8"/>
<proteinExistence type="predicted"/>
<gene>
    <name evidence="3" type="ORF">DW853_01310</name>
    <name evidence="2" type="ORF">DWV41_01805</name>
</gene>
<organism evidence="3 5">
    <name type="scientific">Bacteroides stercoris</name>
    <dbReference type="NCBI Taxonomy" id="46506"/>
    <lineage>
        <taxon>Bacteria</taxon>
        <taxon>Pseudomonadati</taxon>
        <taxon>Bacteroidota</taxon>
        <taxon>Bacteroidia</taxon>
        <taxon>Bacteroidales</taxon>
        <taxon>Bacteroidaceae</taxon>
        <taxon>Bacteroides</taxon>
    </lineage>
</organism>
<dbReference type="EMBL" id="QSHQ01000002">
    <property type="protein sequence ID" value="RHC33227.1"/>
    <property type="molecule type" value="Genomic_DNA"/>
</dbReference>
<protein>
    <recommendedName>
        <fullName evidence="6">Fimbrillin family protein</fullName>
    </recommendedName>
</protein>
<evidence type="ECO:0000313" key="2">
    <source>
        <dbReference type="EMBL" id="RGX00687.1"/>
    </source>
</evidence>
<dbReference type="Proteomes" id="UP000285305">
    <property type="component" value="Unassembled WGS sequence"/>
</dbReference>
<dbReference type="PROSITE" id="PS51257">
    <property type="entry name" value="PROKAR_LIPOPROTEIN"/>
    <property type="match status" value="1"/>
</dbReference>
<dbReference type="EMBL" id="QSBD01000001">
    <property type="protein sequence ID" value="RGX00687.1"/>
    <property type="molecule type" value="Genomic_DNA"/>
</dbReference>